<dbReference type="Proteomes" id="UP000199035">
    <property type="component" value="Unassembled WGS sequence"/>
</dbReference>
<evidence type="ECO:0000313" key="2">
    <source>
        <dbReference type="Proteomes" id="UP000199035"/>
    </source>
</evidence>
<dbReference type="EMBL" id="FNPK01000006">
    <property type="protein sequence ID" value="SDY27514.1"/>
    <property type="molecule type" value="Genomic_DNA"/>
</dbReference>
<protein>
    <submittedName>
        <fullName evidence="1">Uncharacterized protein</fullName>
    </submittedName>
</protein>
<proteinExistence type="predicted"/>
<dbReference type="RefSeq" id="WP_086185705.1">
    <property type="nucleotide sequence ID" value="NZ_FNPK01000006.1"/>
</dbReference>
<keyword evidence="2" id="KW-1185">Reference proteome</keyword>
<organism evidence="1 2">
    <name type="scientific">Acinetobacter kyonggiensis</name>
    <dbReference type="NCBI Taxonomy" id="595670"/>
    <lineage>
        <taxon>Bacteria</taxon>
        <taxon>Pseudomonadati</taxon>
        <taxon>Pseudomonadota</taxon>
        <taxon>Gammaproteobacteria</taxon>
        <taxon>Moraxellales</taxon>
        <taxon>Moraxellaceae</taxon>
        <taxon>Acinetobacter</taxon>
    </lineage>
</organism>
<gene>
    <name evidence="1" type="ORF">SAMN05421643_106177</name>
</gene>
<evidence type="ECO:0000313" key="1">
    <source>
        <dbReference type="EMBL" id="SDY27514.1"/>
    </source>
</evidence>
<accession>A0A1H3IL15</accession>
<reference evidence="2" key="1">
    <citation type="submission" date="2016-10" db="EMBL/GenBank/DDBJ databases">
        <authorList>
            <person name="Varghese N."/>
            <person name="Submissions S."/>
        </authorList>
    </citation>
    <scope>NUCLEOTIDE SEQUENCE [LARGE SCALE GENOMIC DNA]</scope>
    <source>
        <strain evidence="2">ANC 5109</strain>
    </source>
</reference>
<sequence length="181" mass="20855">MRKNILLGFVSLFFLTPIFISNTYASEDQLSTLILKINTKSNNNGEVNLLENKFLGRASWKIKCQYKVFEDIKACVMSKGPISILNVNNQYVVNIGEKHLKDNPAFIHIDNKEILQEREGLFRNGSELIKQLKHGNYAYTRFQNSKKQLIENKIPLVGFTDAFNDMEAQFLKLSNDKNYSL</sequence>
<dbReference type="AlphaFoldDB" id="A0A1H3IL15"/>
<name>A0A1H3IL15_9GAMM</name>